<accession>A0A6C0JRG0</accession>
<proteinExistence type="predicted"/>
<organism evidence="4">
    <name type="scientific">viral metagenome</name>
    <dbReference type="NCBI Taxonomy" id="1070528"/>
    <lineage>
        <taxon>unclassified sequences</taxon>
        <taxon>metagenomes</taxon>
        <taxon>organismal metagenomes</taxon>
    </lineage>
</organism>
<sequence length="254" mass="27539">MSGIIVTNATYGTSSTSIDVTSTVSASIKDGVLSIPSVSPTSLNITDPAVGQAKTLHLSYTINGGDKLVTAVRDNESLYINAPPQRSASGLQITKAEYGVDGNYTDVTNVVQDMIKNGHIDVKIGFKELGLPDPNPSKKKQFEVEYTINGAKNTKTLSDGDRFKQSAPAVDAPSNTKPTENVGSFFGIVFKSVSYFFGMFLYTLSIFTGIEYGNQFGSPMLWGAVAFFIPFFSFWGLPIITFWIRIFSSADFIQ</sequence>
<evidence type="ECO:0000259" key="3">
    <source>
        <dbReference type="Pfam" id="PF11875"/>
    </source>
</evidence>
<keyword evidence="2" id="KW-0472">Membrane</keyword>
<evidence type="ECO:0000313" key="4">
    <source>
        <dbReference type="EMBL" id="QHU06468.1"/>
    </source>
</evidence>
<feature type="transmembrane region" description="Helical" evidence="2">
    <location>
        <begin position="220"/>
        <end position="244"/>
    </location>
</feature>
<reference evidence="4" key="1">
    <citation type="journal article" date="2020" name="Nature">
        <title>Giant virus diversity and host interactions through global metagenomics.</title>
        <authorList>
            <person name="Schulz F."/>
            <person name="Roux S."/>
            <person name="Paez-Espino D."/>
            <person name="Jungbluth S."/>
            <person name="Walsh D.A."/>
            <person name="Denef V.J."/>
            <person name="McMahon K.D."/>
            <person name="Konstantinidis K.T."/>
            <person name="Eloe-Fadrosh E.A."/>
            <person name="Kyrpides N.C."/>
            <person name="Woyke T."/>
        </authorList>
    </citation>
    <scope>NUCLEOTIDE SEQUENCE</scope>
    <source>
        <strain evidence="4">GVMAG-S-1035315-10</strain>
    </source>
</reference>
<dbReference type="Pfam" id="PF11875">
    <property type="entry name" value="DnaJ-like_C11_C"/>
    <property type="match status" value="1"/>
</dbReference>
<keyword evidence="2" id="KW-0812">Transmembrane</keyword>
<protein>
    <recommendedName>
        <fullName evidence="3">DnaJ-like protein C11 C-terminal domain-containing protein</fullName>
    </recommendedName>
</protein>
<feature type="domain" description="DnaJ-like protein C11 C-terminal" evidence="3">
    <location>
        <begin position="85"/>
        <end position="163"/>
    </location>
</feature>
<keyword evidence="2" id="KW-1133">Transmembrane helix</keyword>
<evidence type="ECO:0000256" key="2">
    <source>
        <dbReference type="SAM" id="Phobius"/>
    </source>
</evidence>
<dbReference type="EMBL" id="MN740656">
    <property type="protein sequence ID" value="QHU06468.1"/>
    <property type="molecule type" value="Genomic_DNA"/>
</dbReference>
<evidence type="ECO:0000256" key="1">
    <source>
        <dbReference type="ARBA" id="ARBA00023186"/>
    </source>
</evidence>
<keyword evidence="1" id="KW-0143">Chaperone</keyword>
<feature type="transmembrane region" description="Helical" evidence="2">
    <location>
        <begin position="185"/>
        <end position="208"/>
    </location>
</feature>
<name>A0A6C0JRG0_9ZZZZ</name>
<dbReference type="InterPro" id="IPR024586">
    <property type="entry name" value="DnaJ-like_C11_C"/>
</dbReference>
<dbReference type="AlphaFoldDB" id="A0A6C0JRG0"/>